<evidence type="ECO:0000313" key="1">
    <source>
        <dbReference type="EMBL" id="MFC5427753.1"/>
    </source>
</evidence>
<protein>
    <submittedName>
        <fullName evidence="1">Uncharacterized protein</fullName>
    </submittedName>
</protein>
<evidence type="ECO:0000313" key="2">
    <source>
        <dbReference type="Proteomes" id="UP001596103"/>
    </source>
</evidence>
<reference evidence="2" key="1">
    <citation type="journal article" date="2019" name="Int. J. Syst. Evol. Microbiol.">
        <title>The Global Catalogue of Microorganisms (GCM) 10K type strain sequencing project: providing services to taxonomists for standard genome sequencing and annotation.</title>
        <authorList>
            <consortium name="The Broad Institute Genomics Platform"/>
            <consortium name="The Broad Institute Genome Sequencing Center for Infectious Disease"/>
            <person name="Wu L."/>
            <person name="Ma J."/>
        </authorList>
    </citation>
    <scope>NUCLEOTIDE SEQUENCE [LARGE SCALE GENOMIC DNA]</scope>
    <source>
        <strain evidence="2">CCUG 56042</strain>
    </source>
</reference>
<gene>
    <name evidence="1" type="ORF">ACFPTO_02870</name>
</gene>
<dbReference type="EMBL" id="JBHSMP010000006">
    <property type="protein sequence ID" value="MFC5427753.1"/>
    <property type="molecule type" value="Genomic_DNA"/>
</dbReference>
<organism evidence="1 2">
    <name type="scientific">Paraburkholderia denitrificans</name>
    <dbReference type="NCBI Taxonomy" id="694025"/>
    <lineage>
        <taxon>Bacteria</taxon>
        <taxon>Pseudomonadati</taxon>
        <taxon>Pseudomonadota</taxon>
        <taxon>Betaproteobacteria</taxon>
        <taxon>Burkholderiales</taxon>
        <taxon>Burkholderiaceae</taxon>
        <taxon>Paraburkholderia</taxon>
    </lineage>
</organism>
<sequence>MTAIVMRHPALSHAGHGACVAGPVLEESLQTDVERAATIGACFSAVSALFPIKPVEEKQ</sequence>
<accession>A0ABW0J3Z2</accession>
<dbReference type="Proteomes" id="UP001596103">
    <property type="component" value="Unassembled WGS sequence"/>
</dbReference>
<name>A0ABW0J3Z2_9BURK</name>
<comment type="caution">
    <text evidence="1">The sequence shown here is derived from an EMBL/GenBank/DDBJ whole genome shotgun (WGS) entry which is preliminary data.</text>
</comment>
<dbReference type="RefSeq" id="WP_377709318.1">
    <property type="nucleotide sequence ID" value="NZ_JBHSMP010000006.1"/>
</dbReference>
<proteinExistence type="predicted"/>
<keyword evidence="2" id="KW-1185">Reference proteome</keyword>